<evidence type="ECO:0000313" key="3">
    <source>
        <dbReference type="Proteomes" id="UP000294739"/>
    </source>
</evidence>
<organism evidence="2 3">
    <name type="scientific">Jiangella asiatica</name>
    <dbReference type="NCBI Taxonomy" id="2530372"/>
    <lineage>
        <taxon>Bacteria</taxon>
        <taxon>Bacillati</taxon>
        <taxon>Actinomycetota</taxon>
        <taxon>Actinomycetes</taxon>
        <taxon>Jiangellales</taxon>
        <taxon>Jiangellaceae</taxon>
        <taxon>Jiangella</taxon>
    </lineage>
</organism>
<keyword evidence="1" id="KW-1133">Transmembrane helix</keyword>
<dbReference type="RefSeq" id="WP_131900922.1">
    <property type="nucleotide sequence ID" value="NZ_SMKZ01000064.1"/>
</dbReference>
<evidence type="ECO:0000256" key="1">
    <source>
        <dbReference type="SAM" id="Phobius"/>
    </source>
</evidence>
<comment type="caution">
    <text evidence="2">The sequence shown here is derived from an EMBL/GenBank/DDBJ whole genome shotgun (WGS) entry which is preliminary data.</text>
</comment>
<reference evidence="2 3" key="1">
    <citation type="submission" date="2019-03" db="EMBL/GenBank/DDBJ databases">
        <title>Draft genome sequences of novel Actinobacteria.</title>
        <authorList>
            <person name="Sahin N."/>
            <person name="Ay H."/>
            <person name="Saygin H."/>
        </authorList>
    </citation>
    <scope>NUCLEOTIDE SEQUENCE [LARGE SCALE GENOMIC DNA]</scope>
    <source>
        <strain evidence="2 3">5K138</strain>
    </source>
</reference>
<accession>A0A4R5CGR4</accession>
<dbReference type="EMBL" id="SMKZ01000064">
    <property type="protein sequence ID" value="TDD98895.1"/>
    <property type="molecule type" value="Genomic_DNA"/>
</dbReference>
<evidence type="ECO:0000313" key="2">
    <source>
        <dbReference type="EMBL" id="TDD98895.1"/>
    </source>
</evidence>
<dbReference type="Proteomes" id="UP000294739">
    <property type="component" value="Unassembled WGS sequence"/>
</dbReference>
<dbReference type="OrthoDB" id="3479073at2"/>
<name>A0A4R5CGR4_9ACTN</name>
<sequence>MAGERTVKIKFTGDARGLENATDGASRGLDRVSSASRDAGASFDRAGEAADSVDTRAMGFRDTLTGVQDSMSGVSMIAKGDLFNGLFTLGMGVGDLASGFANFLIPSVKAAATGFISNAVATVRATTATVAHTVTTRAATAATTAYTVVQRALNAVLRANPIGIVITVLAALVAAVVLAYQRSETFRRIVQAAFGAVLAAGRAVGNGVATAMRTVRDAVGGAASWVGGRVDAIVGFFTGMPGRISRAVSGAFNGLGNAFRSAINGIIRGWNRLSFTIGGGSYDPLGQFGPTITVPRFTFNTPNIPTLHSGGVFMPRDGRSEGLALLRRGERVLTPGQGGGEITVNVMLSKEAIAGIAQVEIKKNGRAIKRAITSGAPRVATA</sequence>
<evidence type="ECO:0008006" key="4">
    <source>
        <dbReference type="Google" id="ProtNLM"/>
    </source>
</evidence>
<keyword evidence="1" id="KW-0472">Membrane</keyword>
<protein>
    <recommendedName>
        <fullName evidence="4">Phage tail tape measure protein</fullName>
    </recommendedName>
</protein>
<feature type="transmembrane region" description="Helical" evidence="1">
    <location>
        <begin position="161"/>
        <end position="180"/>
    </location>
</feature>
<keyword evidence="1" id="KW-0812">Transmembrane</keyword>
<proteinExistence type="predicted"/>
<dbReference type="AlphaFoldDB" id="A0A4R5CGR4"/>
<gene>
    <name evidence="2" type="ORF">E1269_28230</name>
</gene>
<keyword evidence="3" id="KW-1185">Reference proteome</keyword>
<dbReference type="InParanoid" id="A0A4R5CGR4"/>